<dbReference type="InterPro" id="IPR035093">
    <property type="entry name" value="RelE/ParE_toxin_dom_sf"/>
</dbReference>
<organism evidence="3">
    <name type="scientific">Candidatus Kentrum sp. FM</name>
    <dbReference type="NCBI Taxonomy" id="2126340"/>
    <lineage>
        <taxon>Bacteria</taxon>
        <taxon>Pseudomonadati</taxon>
        <taxon>Pseudomonadota</taxon>
        <taxon>Gammaproteobacteria</taxon>
        <taxon>Candidatus Kentrum</taxon>
    </lineage>
</organism>
<dbReference type="Gene3D" id="3.30.2310.20">
    <property type="entry name" value="RelE-like"/>
    <property type="match status" value="1"/>
</dbReference>
<dbReference type="GO" id="GO:0006402">
    <property type="term" value="P:mRNA catabolic process"/>
    <property type="evidence" value="ECO:0007669"/>
    <property type="project" value="TreeGrafter"/>
</dbReference>
<dbReference type="SUPFAM" id="SSF143011">
    <property type="entry name" value="RelE-like"/>
    <property type="match status" value="1"/>
</dbReference>
<accession>A0A450TV55</accession>
<sequence length="72" mass="8439">MKQLERGGKDIEKLLFVIDKLAEGERLAPNYRDHPLKGGFEGKRDCHVEDDWILLYSLERDELILYRTGTHP</sequence>
<dbReference type="EMBL" id="CAADEZ010000675">
    <property type="protein sequence ID" value="VFJ72887.1"/>
    <property type="molecule type" value="Genomic_DNA"/>
</dbReference>
<dbReference type="GO" id="GO:0006415">
    <property type="term" value="P:translational termination"/>
    <property type="evidence" value="ECO:0007669"/>
    <property type="project" value="TreeGrafter"/>
</dbReference>
<dbReference type="PANTHER" id="PTHR40588:SF1">
    <property type="entry name" value="MRNA INTERFERASE TOXIN YAFQ"/>
    <property type="match status" value="1"/>
</dbReference>
<evidence type="ECO:0000313" key="4">
    <source>
        <dbReference type="EMBL" id="VFJ72916.1"/>
    </source>
</evidence>
<dbReference type="Pfam" id="PF15738">
    <property type="entry name" value="YafQ_toxin"/>
    <property type="match status" value="1"/>
</dbReference>
<dbReference type="InterPro" id="IPR007712">
    <property type="entry name" value="RelE/ParE_toxin"/>
</dbReference>
<dbReference type="NCBIfam" id="TIGR02385">
    <property type="entry name" value="RelE_StbE"/>
    <property type="match status" value="1"/>
</dbReference>
<evidence type="ECO:0000313" key="3">
    <source>
        <dbReference type="EMBL" id="VFJ72887.1"/>
    </source>
</evidence>
<evidence type="ECO:0000256" key="1">
    <source>
        <dbReference type="ARBA" id="ARBA00022649"/>
    </source>
</evidence>
<name>A0A450TV55_9GAMM</name>
<reference evidence="3" key="1">
    <citation type="submission" date="2019-02" db="EMBL/GenBank/DDBJ databases">
        <authorList>
            <person name="Gruber-Vodicka R. H."/>
            <person name="Seah K. B. B."/>
        </authorList>
    </citation>
    <scope>NUCLEOTIDE SEQUENCE</scope>
    <source>
        <strain evidence="3">BECK_BZ163</strain>
        <strain evidence="5">BECK_BZ164</strain>
        <strain evidence="4">BECK_BZ165</strain>
    </source>
</reference>
<dbReference type="AlphaFoldDB" id="A0A450TV55"/>
<dbReference type="InterPro" id="IPR004386">
    <property type="entry name" value="Toxin_YafQ-like"/>
</dbReference>
<evidence type="ECO:0000313" key="5">
    <source>
        <dbReference type="EMBL" id="VFK19356.1"/>
    </source>
</evidence>
<evidence type="ECO:0000256" key="2">
    <source>
        <dbReference type="PIRSR" id="PIRSR006156-1"/>
    </source>
</evidence>
<dbReference type="PIRSF" id="PIRSF006156">
    <property type="entry name" value="YafQ"/>
    <property type="match status" value="1"/>
</dbReference>
<protein>
    <submittedName>
        <fullName evidence="3">mRNA interferase YafQ</fullName>
    </submittedName>
</protein>
<dbReference type="GO" id="GO:0004521">
    <property type="term" value="F:RNA endonuclease activity"/>
    <property type="evidence" value="ECO:0007669"/>
    <property type="project" value="TreeGrafter"/>
</dbReference>
<dbReference type="EMBL" id="CAADFL010000614">
    <property type="protein sequence ID" value="VFK19356.1"/>
    <property type="molecule type" value="Genomic_DNA"/>
</dbReference>
<dbReference type="PANTHER" id="PTHR40588">
    <property type="entry name" value="MRNA INTERFERASE TOXIN YAFQ"/>
    <property type="match status" value="1"/>
</dbReference>
<feature type="active site" description="Proton donor" evidence="2">
    <location>
        <position position="71"/>
    </location>
</feature>
<gene>
    <name evidence="3" type="ORF">BECKFM1743A_GA0114220_106753</name>
    <name evidence="5" type="ORF">BECKFM1743B_GA0114221_106143</name>
    <name evidence="4" type="ORF">BECKFM1743C_GA0114222_106833</name>
</gene>
<keyword evidence="1" id="KW-1277">Toxin-antitoxin system</keyword>
<dbReference type="EMBL" id="CAADFA010000683">
    <property type="protein sequence ID" value="VFJ72916.1"/>
    <property type="molecule type" value="Genomic_DNA"/>
</dbReference>
<proteinExistence type="predicted"/>